<evidence type="ECO:0000313" key="3">
    <source>
        <dbReference type="EMBL" id="QOY37657.1"/>
    </source>
</evidence>
<reference evidence="2 4" key="1">
    <citation type="submission" date="2016-10" db="EMBL/GenBank/DDBJ databases">
        <title>Draft genome sequences of four alkaliphilic bacteria belonging to the Anaerobacillus genus.</title>
        <authorList>
            <person name="Bassil N.M."/>
            <person name="Lloyd J.R."/>
        </authorList>
    </citation>
    <scope>NUCLEOTIDE SEQUENCE [LARGE SCALE GENOMIC DNA]</scope>
    <source>
        <strain evidence="2 4">NB2006</strain>
    </source>
</reference>
<feature type="domain" description="Zinc finger CHC2-type" evidence="1">
    <location>
        <begin position="24"/>
        <end position="78"/>
    </location>
</feature>
<dbReference type="GO" id="GO:0003677">
    <property type="term" value="F:DNA binding"/>
    <property type="evidence" value="ECO:0007669"/>
    <property type="project" value="InterPro"/>
</dbReference>
<dbReference type="EMBL" id="CP063356">
    <property type="protein sequence ID" value="QOY37657.1"/>
    <property type="molecule type" value="Genomic_DNA"/>
</dbReference>
<dbReference type="Gene3D" id="3.90.580.10">
    <property type="entry name" value="Zinc finger, CHC2-type domain"/>
    <property type="match status" value="1"/>
</dbReference>
<dbReference type="InterPro" id="IPR036977">
    <property type="entry name" value="DNA_primase_Znf_CHC2"/>
</dbReference>
<reference evidence="3 4" key="2">
    <citation type="journal article" date="2017" name="Genome Announc.">
        <title>Draft Genome Sequences of Four Alkaliphilic Bacteria Belonging to the Anaerobacillus Genus.</title>
        <authorList>
            <person name="Bassil N.M."/>
            <person name="Lloyd J.R."/>
        </authorList>
    </citation>
    <scope>NUCLEOTIDE SEQUENCE [LARGE SCALE GENOMIC DNA]</scope>
    <source>
        <strain evidence="3 4">NB2006</strain>
    </source>
</reference>
<reference evidence="3 4" key="3">
    <citation type="journal article" date="2019" name="Int. J. Syst. Evol. Microbiol.">
        <title>Anaerobacillus isosaccharinicus sp. nov., an alkaliphilic bacterium which degrades isosaccharinic acid.</title>
        <authorList>
            <person name="Bassil N.M."/>
            <person name="Lloyd J.R."/>
        </authorList>
    </citation>
    <scope>NUCLEOTIDE SEQUENCE [LARGE SCALE GENOMIC DNA]</scope>
    <source>
        <strain evidence="3 4">NB2006</strain>
    </source>
</reference>
<dbReference type="GO" id="GO:0003899">
    <property type="term" value="F:DNA-directed RNA polymerase activity"/>
    <property type="evidence" value="ECO:0007669"/>
    <property type="project" value="InterPro"/>
</dbReference>
<evidence type="ECO:0000259" key="1">
    <source>
        <dbReference type="Pfam" id="PF01807"/>
    </source>
</evidence>
<protein>
    <recommendedName>
        <fullName evidence="1">Zinc finger CHC2-type domain-containing protein</fullName>
    </recommendedName>
</protein>
<evidence type="ECO:0000313" key="2">
    <source>
        <dbReference type="EMBL" id="OIJ06164.1"/>
    </source>
</evidence>
<accession>A0A1S2L1H7</accession>
<dbReference type="KEGG" id="aia:AWH56_008785"/>
<dbReference type="Proteomes" id="UP000180175">
    <property type="component" value="Chromosome"/>
</dbReference>
<dbReference type="SUPFAM" id="SSF57783">
    <property type="entry name" value="Zinc beta-ribbon"/>
    <property type="match status" value="1"/>
</dbReference>
<dbReference type="AlphaFoldDB" id="A0A1S2L1H7"/>
<keyword evidence="4" id="KW-1185">Reference proteome</keyword>
<evidence type="ECO:0000313" key="4">
    <source>
        <dbReference type="Proteomes" id="UP000180175"/>
    </source>
</evidence>
<dbReference type="EMBL" id="LQXD01000186">
    <property type="protein sequence ID" value="OIJ06164.1"/>
    <property type="molecule type" value="Genomic_DNA"/>
</dbReference>
<gene>
    <name evidence="3" type="ORF">AWH56_008785</name>
    <name evidence="2" type="ORF">AWH56_21520</name>
</gene>
<dbReference type="RefSeq" id="WP_071318978.1">
    <property type="nucleotide sequence ID" value="NZ_CP063356.2"/>
</dbReference>
<dbReference type="InterPro" id="IPR002694">
    <property type="entry name" value="Znf_CHC2"/>
</dbReference>
<name>A0A1S2L1H7_9BACI</name>
<dbReference type="Pfam" id="PF01807">
    <property type="entry name" value="Zn_ribbon_DnaG"/>
    <property type="match status" value="1"/>
</dbReference>
<proteinExistence type="predicted"/>
<reference evidence="3" key="4">
    <citation type="submission" date="2020-10" db="EMBL/GenBank/DDBJ databases">
        <authorList>
            <person name="Bassil N.M."/>
            <person name="Lloyd J.R."/>
        </authorList>
    </citation>
    <scope>NUCLEOTIDE SEQUENCE</scope>
    <source>
        <strain evidence="3">NB2006</strain>
    </source>
</reference>
<dbReference type="GO" id="GO:0008270">
    <property type="term" value="F:zinc ion binding"/>
    <property type="evidence" value="ECO:0007669"/>
    <property type="project" value="InterPro"/>
</dbReference>
<organism evidence="2 4">
    <name type="scientific">Anaerobacillus isosaccharinicus</name>
    <dbReference type="NCBI Taxonomy" id="1532552"/>
    <lineage>
        <taxon>Bacteria</taxon>
        <taxon>Bacillati</taxon>
        <taxon>Bacillota</taxon>
        <taxon>Bacilli</taxon>
        <taxon>Bacillales</taxon>
        <taxon>Bacillaceae</taxon>
        <taxon>Anaerobacillus</taxon>
    </lineage>
</organism>
<dbReference type="OrthoDB" id="2665710at2"/>
<sequence>MALPSIVKVAEELNIAFDPKNKTNRKELRAVCPFCGQSHKYHLSLNPDLNVYKCWHCKASGGVLQLEAEITGKSFVEVKLKYFGNKRKNPLHLAEKLSPRQLDVIGWLEVKRNDQEKFKRSFNQIIRDWQQHVYEQRKLAFAKLLLVEVGKDYSMIVNLIQDQSEMAYISTLLDDVMQMYSSNVWSEEWAYEGEYLANSAIDVAKNANDHNELIYLVMLRHETLFLHEQGYAQAL</sequence>
<dbReference type="GO" id="GO:0006260">
    <property type="term" value="P:DNA replication"/>
    <property type="evidence" value="ECO:0007669"/>
    <property type="project" value="InterPro"/>
</dbReference>